<sequence length="579" mass="60717">MRLARYAWLAGAALTCCGLASVAVRAAQTGASSAEPYAALSVVAPTQRCASLTAVDLSAIGGAGSKINAALESAGRGGTVCRVEGVLAPAIHFQVQLPVQGWTQRYLQIGCGGLCGRISDSVGAADGCAPLNAGGFVIAATDMGHQDQDGAFGEDAQKRADFAHRAQHLTAVAAKTLIRAFYGRKEAFAYFTGCSDGGREALIAAQRYPDDFDGIIAGAAALNFQTQNAIFHAWQARANSGADGQPILLAARLPILHQAVIEACDKLDGQVDGLIANPLACRFDPAVVQCAADASDRSGCLTAAEVAVARKFYQGPSDAATGMPLTVGGPQFGSELSWAGVYVPNAADQKIFSEMVALQVLRHMAFETNPPAGFALADMRFDLATFDKLRARHALFDATNPDLSAFEKAGGKLILWHGWADPHISPLNTLAYYNAVQNQMGATAQRFTRLYLFPGMYHCSGGEGPYQVDLLTPMMSWVEKGIAPDAVIASQPEQSAASDFGAPVGKGDGAAGTALNAAPAATPKIVRSRPVWPWPYSAVWDGKGDVNQASGYVRGATMSFTPPAWAGADLFTPYRPLEK</sequence>
<protein>
    <submittedName>
        <fullName evidence="9">Tannase/feruloyl esterase family alpha/beta hydrolase</fullName>
    </submittedName>
</protein>
<keyword evidence="2" id="KW-0719">Serine esterase</keyword>
<dbReference type="EMBL" id="VYKJ01000013">
    <property type="protein sequence ID" value="KAA8996745.1"/>
    <property type="molecule type" value="Genomic_DNA"/>
</dbReference>
<keyword evidence="10" id="KW-1185">Reference proteome</keyword>
<keyword evidence="4 8" id="KW-0732">Signal</keyword>
<evidence type="ECO:0000313" key="10">
    <source>
        <dbReference type="Proteomes" id="UP000335415"/>
    </source>
</evidence>
<gene>
    <name evidence="9" type="ORF">FJU30_20920</name>
</gene>
<evidence type="ECO:0000256" key="7">
    <source>
        <dbReference type="ARBA" id="ARBA00023157"/>
    </source>
</evidence>
<dbReference type="PANTHER" id="PTHR33938:SF15">
    <property type="entry name" value="FERULOYL ESTERASE B-RELATED"/>
    <property type="match status" value="1"/>
</dbReference>
<reference evidence="9 10" key="1">
    <citation type="submission" date="2019-09" db="EMBL/GenBank/DDBJ databases">
        <authorList>
            <person name="Li Y."/>
        </authorList>
    </citation>
    <scope>NUCLEOTIDE SEQUENCE [LARGE SCALE GENOMIC DNA]</scope>
    <source>
        <strain evidence="9 10">L3-3HA</strain>
    </source>
</reference>
<evidence type="ECO:0000256" key="8">
    <source>
        <dbReference type="SAM" id="SignalP"/>
    </source>
</evidence>
<dbReference type="Pfam" id="PF07519">
    <property type="entry name" value="Tannase"/>
    <property type="match status" value="1"/>
</dbReference>
<dbReference type="GO" id="GO:0046872">
    <property type="term" value="F:metal ion binding"/>
    <property type="evidence" value="ECO:0007669"/>
    <property type="project" value="UniProtKB-KW"/>
</dbReference>
<evidence type="ECO:0000256" key="1">
    <source>
        <dbReference type="ARBA" id="ARBA00006249"/>
    </source>
</evidence>
<keyword evidence="6" id="KW-0106">Calcium</keyword>
<feature type="signal peptide" evidence="8">
    <location>
        <begin position="1"/>
        <end position="26"/>
    </location>
</feature>
<dbReference type="PANTHER" id="PTHR33938">
    <property type="entry name" value="FERULOYL ESTERASE B-RELATED"/>
    <property type="match status" value="1"/>
</dbReference>
<dbReference type="InterPro" id="IPR029058">
    <property type="entry name" value="AB_hydrolase_fold"/>
</dbReference>
<name>A0A5J5FTS4_9GAMM</name>
<evidence type="ECO:0000256" key="2">
    <source>
        <dbReference type="ARBA" id="ARBA00022487"/>
    </source>
</evidence>
<proteinExistence type="inferred from homology"/>
<evidence type="ECO:0000256" key="4">
    <source>
        <dbReference type="ARBA" id="ARBA00022729"/>
    </source>
</evidence>
<dbReference type="SUPFAM" id="SSF53474">
    <property type="entry name" value="alpha/beta-Hydrolases"/>
    <property type="match status" value="1"/>
</dbReference>
<dbReference type="OrthoDB" id="7197884at2"/>
<evidence type="ECO:0000256" key="6">
    <source>
        <dbReference type="ARBA" id="ARBA00022837"/>
    </source>
</evidence>
<feature type="chain" id="PRO_5023880257" evidence="8">
    <location>
        <begin position="27"/>
        <end position="579"/>
    </location>
</feature>
<comment type="caution">
    <text evidence="9">The sequence shown here is derived from an EMBL/GenBank/DDBJ whole genome shotgun (WGS) entry which is preliminary data.</text>
</comment>
<dbReference type="Gene3D" id="3.40.50.1820">
    <property type="entry name" value="alpha/beta hydrolase"/>
    <property type="match status" value="1"/>
</dbReference>
<evidence type="ECO:0000256" key="5">
    <source>
        <dbReference type="ARBA" id="ARBA00022801"/>
    </source>
</evidence>
<comment type="similarity">
    <text evidence="1">Belongs to the tannase family.</text>
</comment>
<dbReference type="AlphaFoldDB" id="A0A5J5FTS4"/>
<organism evidence="9 10">
    <name type="scientific">Affinibrenneria salicis</name>
    <dbReference type="NCBI Taxonomy" id="2590031"/>
    <lineage>
        <taxon>Bacteria</taxon>
        <taxon>Pseudomonadati</taxon>
        <taxon>Pseudomonadota</taxon>
        <taxon>Gammaproteobacteria</taxon>
        <taxon>Enterobacterales</taxon>
        <taxon>Pectobacteriaceae</taxon>
        <taxon>Affinibrenneria</taxon>
    </lineage>
</organism>
<accession>A0A5J5FTS4</accession>
<keyword evidence="5 9" id="KW-0378">Hydrolase</keyword>
<keyword evidence="3" id="KW-0479">Metal-binding</keyword>
<evidence type="ECO:0000256" key="3">
    <source>
        <dbReference type="ARBA" id="ARBA00022723"/>
    </source>
</evidence>
<evidence type="ECO:0000313" key="9">
    <source>
        <dbReference type="EMBL" id="KAA8996745.1"/>
    </source>
</evidence>
<dbReference type="InterPro" id="IPR011118">
    <property type="entry name" value="Tannase/feruloyl_esterase"/>
</dbReference>
<dbReference type="GO" id="GO:0052689">
    <property type="term" value="F:carboxylic ester hydrolase activity"/>
    <property type="evidence" value="ECO:0007669"/>
    <property type="project" value="UniProtKB-KW"/>
</dbReference>
<dbReference type="Proteomes" id="UP000335415">
    <property type="component" value="Unassembled WGS sequence"/>
</dbReference>
<keyword evidence="7" id="KW-1015">Disulfide bond</keyword>